<reference evidence="1 2" key="1">
    <citation type="submission" date="2024-09" db="EMBL/GenBank/DDBJ databases">
        <authorList>
            <person name="Sun Q."/>
            <person name="Mori K."/>
        </authorList>
    </citation>
    <scope>NUCLEOTIDE SEQUENCE [LARGE SCALE GENOMIC DNA]</scope>
    <source>
        <strain evidence="1 2">CCM 7765</strain>
    </source>
</reference>
<proteinExistence type="predicted"/>
<dbReference type="EMBL" id="JBHLWO010000002">
    <property type="protein sequence ID" value="MFC0318663.1"/>
    <property type="molecule type" value="Genomic_DNA"/>
</dbReference>
<keyword evidence="2" id="KW-1185">Reference proteome</keyword>
<protein>
    <submittedName>
        <fullName evidence="1">Uncharacterized protein</fullName>
    </submittedName>
</protein>
<sequence length="121" mass="13989">MDTIINSLRKGDNGPRFIKNQKSVLSGEFLFVCSNLNADNEDPKLYKQNIPIDIYNIHTGIYEGSFYIPLSENKLIKSFVYDGQILAALYYDNVLVRYDLNFDSVSFSHRQQEHLQAEALY</sequence>
<evidence type="ECO:0000313" key="2">
    <source>
        <dbReference type="Proteomes" id="UP001589774"/>
    </source>
</evidence>
<evidence type="ECO:0000313" key="1">
    <source>
        <dbReference type="EMBL" id="MFC0318663.1"/>
    </source>
</evidence>
<comment type="caution">
    <text evidence="1">The sequence shown here is derived from an EMBL/GenBank/DDBJ whole genome shotgun (WGS) entry which is preliminary data.</text>
</comment>
<dbReference type="RefSeq" id="WP_130857520.1">
    <property type="nucleotide sequence ID" value="NZ_JBHLWO010000002.1"/>
</dbReference>
<gene>
    <name evidence="1" type="ORF">ACFFI0_10095</name>
</gene>
<accession>A0ABV6HID9</accession>
<organism evidence="1 2">
    <name type="scientific">Olivibacter oleidegradans</name>
    <dbReference type="NCBI Taxonomy" id="760123"/>
    <lineage>
        <taxon>Bacteria</taxon>
        <taxon>Pseudomonadati</taxon>
        <taxon>Bacteroidota</taxon>
        <taxon>Sphingobacteriia</taxon>
        <taxon>Sphingobacteriales</taxon>
        <taxon>Sphingobacteriaceae</taxon>
        <taxon>Olivibacter</taxon>
    </lineage>
</organism>
<name>A0ABV6HID9_9SPHI</name>
<dbReference type="Proteomes" id="UP001589774">
    <property type="component" value="Unassembled WGS sequence"/>
</dbReference>